<protein>
    <submittedName>
        <fullName evidence="1">Uncharacterized protein</fullName>
    </submittedName>
</protein>
<proteinExistence type="predicted"/>
<organism evidence="1">
    <name type="scientific">Arundo donax</name>
    <name type="common">Giant reed</name>
    <name type="synonym">Donax arundinaceus</name>
    <dbReference type="NCBI Taxonomy" id="35708"/>
    <lineage>
        <taxon>Eukaryota</taxon>
        <taxon>Viridiplantae</taxon>
        <taxon>Streptophyta</taxon>
        <taxon>Embryophyta</taxon>
        <taxon>Tracheophyta</taxon>
        <taxon>Spermatophyta</taxon>
        <taxon>Magnoliopsida</taxon>
        <taxon>Liliopsida</taxon>
        <taxon>Poales</taxon>
        <taxon>Poaceae</taxon>
        <taxon>PACMAD clade</taxon>
        <taxon>Arundinoideae</taxon>
        <taxon>Arundineae</taxon>
        <taxon>Arundo</taxon>
    </lineage>
</organism>
<dbReference type="EMBL" id="GBRH01273254">
    <property type="protein sequence ID" value="JAD24641.1"/>
    <property type="molecule type" value="Transcribed_RNA"/>
</dbReference>
<name>A0A0A8YFV7_ARUDO</name>
<sequence length="31" mass="3599">MTVERQSSNLKHTKNSCLSCTTQTSHEYKKQ</sequence>
<reference evidence="1" key="2">
    <citation type="journal article" date="2015" name="Data Brief">
        <title>Shoot transcriptome of the giant reed, Arundo donax.</title>
        <authorList>
            <person name="Barrero R.A."/>
            <person name="Guerrero F.D."/>
            <person name="Moolhuijzen P."/>
            <person name="Goolsby J.A."/>
            <person name="Tidwell J."/>
            <person name="Bellgard S.E."/>
            <person name="Bellgard M.I."/>
        </authorList>
    </citation>
    <scope>NUCLEOTIDE SEQUENCE</scope>
    <source>
        <tissue evidence="1">Shoot tissue taken approximately 20 cm above the soil surface</tissue>
    </source>
</reference>
<reference evidence="1" key="1">
    <citation type="submission" date="2014-09" db="EMBL/GenBank/DDBJ databases">
        <authorList>
            <person name="Magalhaes I.L.F."/>
            <person name="Oliveira U."/>
            <person name="Santos F.R."/>
            <person name="Vidigal T.H.D.A."/>
            <person name="Brescovit A.D."/>
            <person name="Santos A.J."/>
        </authorList>
    </citation>
    <scope>NUCLEOTIDE SEQUENCE</scope>
    <source>
        <tissue evidence="1">Shoot tissue taken approximately 20 cm above the soil surface</tissue>
    </source>
</reference>
<accession>A0A0A8YFV7</accession>
<evidence type="ECO:0000313" key="1">
    <source>
        <dbReference type="EMBL" id="JAD24641.1"/>
    </source>
</evidence>
<dbReference type="AlphaFoldDB" id="A0A0A8YFV7"/>